<evidence type="ECO:0000313" key="2">
    <source>
        <dbReference type="EMBL" id="SDP10324.1"/>
    </source>
</evidence>
<dbReference type="Proteomes" id="UP000198795">
    <property type="component" value="Unassembled WGS sequence"/>
</dbReference>
<evidence type="ECO:0000259" key="1">
    <source>
        <dbReference type="Pfam" id="PF04168"/>
    </source>
</evidence>
<reference evidence="2 3" key="1">
    <citation type="submission" date="2016-10" db="EMBL/GenBank/DDBJ databases">
        <authorList>
            <person name="Varghese N."/>
            <person name="Submissions S."/>
        </authorList>
    </citation>
    <scope>NUCLEOTIDE SEQUENCE [LARGE SCALE GENOMIC DNA]</scope>
    <source>
        <strain evidence="2 3">CGMCC 1.6497</strain>
    </source>
</reference>
<protein>
    <submittedName>
        <fullName evidence="2">Uncharacterized conserved protein, Alpha-E superfamily</fullName>
    </submittedName>
</protein>
<dbReference type="EMBL" id="FNJC01000003">
    <property type="protein sequence ID" value="SDP10324.1"/>
    <property type="molecule type" value="Genomic_DNA"/>
</dbReference>
<feature type="domain" description="DUF403" evidence="1">
    <location>
        <begin position="3"/>
        <end position="312"/>
    </location>
</feature>
<dbReference type="PANTHER" id="PTHR34595:SF7">
    <property type="entry name" value="SLL1039 PROTEIN"/>
    <property type="match status" value="1"/>
</dbReference>
<dbReference type="PANTHER" id="PTHR34595">
    <property type="entry name" value="BLR5612 PROTEIN"/>
    <property type="match status" value="1"/>
</dbReference>
<gene>
    <name evidence="2" type="ORF">SAMN04488061_2193</name>
</gene>
<organism evidence="2 3">
    <name type="scientific">Filomicrobium insigne</name>
    <dbReference type="NCBI Taxonomy" id="418854"/>
    <lineage>
        <taxon>Bacteria</taxon>
        <taxon>Pseudomonadati</taxon>
        <taxon>Pseudomonadota</taxon>
        <taxon>Alphaproteobacteria</taxon>
        <taxon>Hyphomicrobiales</taxon>
        <taxon>Hyphomicrobiaceae</taxon>
        <taxon>Filomicrobium</taxon>
    </lineage>
</organism>
<sequence>MSLLARYAEHLFWMARYMERADSLARIIETHAAYDRGRESETSWKWLVQLYADDEEFEEKYTDASQRNVLHFYIRDLDHPGSILSAIKAARENARALRAYLPTEMWSQLNEFYNRIMLTGEAEIDIVHLSRTCGMIKSGCQAQFGIADSTLYRDEGWRFYGLGQFLERADQTSRLLDVKFAQLAAEESPQDRIADTTFWALVLRSASAYQAFQRIEACRVDPDRIAVFLLLNPSHPRSVSFCTHQMERLLHELRMRCRLARTGRALHHLDELTAYLQVAQQHADLVGNLHAFNDGLQRRLNAIADELGATFFGYAPHQPIVQTPEPGMPVIGNVTQSQSQSQGSAPS</sequence>
<proteinExistence type="predicted"/>
<evidence type="ECO:0000313" key="3">
    <source>
        <dbReference type="Proteomes" id="UP000198795"/>
    </source>
</evidence>
<dbReference type="InterPro" id="IPR051680">
    <property type="entry name" value="ATP-dep_Glu-Cys_Ligase-2"/>
</dbReference>
<dbReference type="RefSeq" id="WP_090228720.1">
    <property type="nucleotide sequence ID" value="NZ_FNJC01000003.1"/>
</dbReference>
<name>A0A1H0PZ45_9HYPH</name>
<dbReference type="Pfam" id="PF04168">
    <property type="entry name" value="Alpha-E"/>
    <property type="match status" value="1"/>
</dbReference>
<comment type="caution">
    <text evidence="2">The sequence shown here is derived from an EMBL/GenBank/DDBJ whole genome shotgun (WGS) entry which is preliminary data.</text>
</comment>
<dbReference type="InterPro" id="IPR007296">
    <property type="entry name" value="DUF403"/>
</dbReference>
<keyword evidence="3" id="KW-1185">Reference proteome</keyword>
<accession>A0A1H0PZ45</accession>